<evidence type="ECO:0000313" key="2">
    <source>
        <dbReference type="EMBL" id="HGQ35895.1"/>
    </source>
</evidence>
<reference evidence="3" key="1">
    <citation type="journal article" date="2020" name="mSystems">
        <title>Genome- and Community-Level Interaction Insights into Carbon Utilization and Element Cycling Functions of Hydrothermarchaeota in Hydrothermal Sediment.</title>
        <authorList>
            <person name="Zhou Z."/>
            <person name="Liu Y."/>
            <person name="Xu W."/>
            <person name="Pan J."/>
            <person name="Luo Z.H."/>
            <person name="Li M."/>
        </authorList>
    </citation>
    <scope>NUCLEOTIDE SEQUENCE [LARGE SCALE GENOMIC DNA]</scope>
    <source>
        <strain evidence="3">SpSt-637</strain>
        <strain evidence="2">SpSt-667</strain>
    </source>
</reference>
<feature type="transmembrane region" description="Helical" evidence="1">
    <location>
        <begin position="105"/>
        <end position="128"/>
    </location>
</feature>
<evidence type="ECO:0000256" key="1">
    <source>
        <dbReference type="SAM" id="Phobius"/>
    </source>
</evidence>
<accession>A0A7C4NK80</accession>
<evidence type="ECO:0000313" key="3">
    <source>
        <dbReference type="EMBL" id="HGQ64763.1"/>
    </source>
</evidence>
<protein>
    <submittedName>
        <fullName evidence="3">Uncharacterized protein</fullName>
    </submittedName>
</protein>
<name>A0A7C4NK80_9CREN</name>
<dbReference type="EMBL" id="DTCK01000028">
    <property type="protein sequence ID" value="HGQ35895.1"/>
    <property type="molecule type" value="Genomic_DNA"/>
</dbReference>
<proteinExistence type="predicted"/>
<keyword evidence="1" id="KW-0812">Transmembrane</keyword>
<keyword evidence="1" id="KW-0472">Membrane</keyword>
<keyword evidence="1" id="KW-1133">Transmembrane helix</keyword>
<gene>
    <name evidence="3" type="ORF">ENU08_05910</name>
    <name evidence="2" type="ORF">ENU41_04380</name>
</gene>
<comment type="caution">
    <text evidence="3">The sequence shown here is derived from an EMBL/GenBank/DDBJ whole genome shotgun (WGS) entry which is preliminary data.</text>
</comment>
<dbReference type="AlphaFoldDB" id="A0A7C4NK80"/>
<sequence length="141" mass="16175">MKNIHNRVIFVVISILLVTCSTISITAICVDDLYREFLDLYVEVAKLAQQGIDVSNLVEKLMEAHEALTNGRSFNLSVIKAEIDNIKRDAPKIILYKNIVKGFSVGGLISIPILIYLFLPRVYLYIWYKSRRRWVVKVESS</sequence>
<dbReference type="EMBL" id="DTBD01000051">
    <property type="protein sequence ID" value="HGQ64763.1"/>
    <property type="molecule type" value="Genomic_DNA"/>
</dbReference>
<organism evidence="3">
    <name type="scientific">Ignisphaera aggregans</name>
    <dbReference type="NCBI Taxonomy" id="334771"/>
    <lineage>
        <taxon>Archaea</taxon>
        <taxon>Thermoproteota</taxon>
        <taxon>Thermoprotei</taxon>
        <taxon>Desulfurococcales</taxon>
        <taxon>Desulfurococcaceae</taxon>
        <taxon>Ignisphaera</taxon>
    </lineage>
</organism>